<evidence type="ECO:0000313" key="3">
    <source>
        <dbReference type="Proteomes" id="UP000708208"/>
    </source>
</evidence>
<evidence type="ECO:0000313" key="2">
    <source>
        <dbReference type="EMBL" id="CAG7732692.1"/>
    </source>
</evidence>
<accession>A0A8J2PAT6</accession>
<name>A0A8J2PAT6_9HEXA</name>
<comment type="caution">
    <text evidence="2">The sequence shown here is derived from an EMBL/GenBank/DDBJ whole genome shotgun (WGS) entry which is preliminary data.</text>
</comment>
<dbReference type="AlphaFoldDB" id="A0A8J2PAT6"/>
<gene>
    <name evidence="2" type="ORF">AFUS01_LOCUS21188</name>
</gene>
<dbReference type="PANTHER" id="PTHR14119:SF17">
    <property type="entry name" value="ISOCHORISMATASE DOMAIN-CONTAINING PROTEIN 1"/>
    <property type="match status" value="1"/>
</dbReference>
<sequence>MGIPLVVSEQYPRGLGPTVSEIDTKKATAIIPKTRFSMVVPEVERLLQKLCDGVLESIVLFGIETHICVEQTAIELIAKNLKVHIIADATTSRNPADRMFAFQRLRQIGCFVTTSETIIFKILGDKDHPKFGEIRHLVKEPSPNTGLVDSMAKM</sequence>
<dbReference type="Pfam" id="PF00857">
    <property type="entry name" value="Isochorismatase"/>
    <property type="match status" value="1"/>
</dbReference>
<evidence type="ECO:0000259" key="1">
    <source>
        <dbReference type="Pfam" id="PF00857"/>
    </source>
</evidence>
<proteinExistence type="predicted"/>
<dbReference type="PANTHER" id="PTHR14119">
    <property type="entry name" value="HYDROLASE"/>
    <property type="match status" value="1"/>
</dbReference>
<dbReference type="InterPro" id="IPR050993">
    <property type="entry name" value="Isochorismatase_domain"/>
</dbReference>
<reference evidence="2" key="1">
    <citation type="submission" date="2021-06" db="EMBL/GenBank/DDBJ databases">
        <authorList>
            <person name="Hodson N. C."/>
            <person name="Mongue J. A."/>
            <person name="Jaron S. K."/>
        </authorList>
    </citation>
    <scope>NUCLEOTIDE SEQUENCE</scope>
</reference>
<feature type="domain" description="Isochorismatase-like" evidence="1">
    <location>
        <begin position="19"/>
        <end position="116"/>
    </location>
</feature>
<dbReference type="Proteomes" id="UP000708208">
    <property type="component" value="Unassembled WGS sequence"/>
</dbReference>
<dbReference type="InterPro" id="IPR000868">
    <property type="entry name" value="Isochorismatase-like_dom"/>
</dbReference>
<protein>
    <recommendedName>
        <fullName evidence="1">Isochorismatase-like domain-containing protein</fullName>
    </recommendedName>
</protein>
<organism evidence="2 3">
    <name type="scientific">Allacma fusca</name>
    <dbReference type="NCBI Taxonomy" id="39272"/>
    <lineage>
        <taxon>Eukaryota</taxon>
        <taxon>Metazoa</taxon>
        <taxon>Ecdysozoa</taxon>
        <taxon>Arthropoda</taxon>
        <taxon>Hexapoda</taxon>
        <taxon>Collembola</taxon>
        <taxon>Symphypleona</taxon>
        <taxon>Sminthuridae</taxon>
        <taxon>Allacma</taxon>
    </lineage>
</organism>
<keyword evidence="3" id="KW-1185">Reference proteome</keyword>
<dbReference type="EMBL" id="CAJVCH010235756">
    <property type="protein sequence ID" value="CAG7732692.1"/>
    <property type="molecule type" value="Genomic_DNA"/>
</dbReference>
<dbReference type="OrthoDB" id="269496at2759"/>